<evidence type="ECO:0000256" key="4">
    <source>
        <dbReference type="ARBA" id="ARBA00023136"/>
    </source>
</evidence>
<feature type="domain" description="Guanylate cyclase" evidence="6">
    <location>
        <begin position="667"/>
        <end position="793"/>
    </location>
</feature>
<sequence length="918" mass="104911">MGNNKKVSWLTGLLIVFVGIGLLLAWNMDRSGKQDEPFQGIDSIAVNREKDVVLITDGHQKLTSLYPDRTLRYQQVLEQNPEEGLENFTEVAIDEEGYAYVLITKLDSFGLRTVSERIVRMAPDGEIVQVVYEDAYGANSSYKRIGKVRSLQVEKDRLYFYVYQHPEVIAYQFVPSDSSPTQLYQIQLPNEVYVNEITGVDPRHTYVTTKRGEFFQVDVPQGSREAQVKGPLYIHSERSEKNRTVPDHVKVGPAGRLLFYNSDQNVIERFDPAHPDEIALMVPSKTFEEIKSSDSSALTAFAVTPQYEIVVATDSQLAFLDQQGNVMTKLTSPSVSEKDRLKEWTWWAGLGVEILLFCVIQFLLFRLFRIPLIIKQTIVIAPLIVVPVFLQLEGTKLTFSFMEQENQTDLRLQAYVISTLIEGDKLDGINGAIDYMNADYQAVQANLKKLEVPDDVNVNRGLYKTIYKYKDGELFLMMDDNDSAEVFENVSIDDEFRSVVMKREIVSGKAQDRTGYWMYAMAPIYNSAGKLSGVLELGREMNGVRIQHNEMSRELGRGAALVWSICASLFFLFSWLTYRNIRNLQTNVSDMGKGDYSVVARVRSMDEIQKLAESFNQMAKRIRQYISNITRMSEANNRFVPQQFIHFLGKESILDVELGDQVEREMAVMRMSLQSFQAISHRLRPETTFRVINAFLKRFAPIVNENQGMITEYLDPGVLAVYPKEAKDALDAAVQMRRTLADYNEQRAEKGYDPIELRVALHHGPLMLGIIGEATRLEAAIISDHVRVVEKMEKMAETLGACILMSDSLFAEMGESTPYRYRDLGWVHIEGEAQPMHLYDVYEGDADQIRAHKDETKELFEQAIAMYQNGRFHDARSAFLSVIKQNRWDQAARQYFYLCDEYAQKGAERDWSGELKIS</sequence>
<dbReference type="SMART" id="SM00304">
    <property type="entry name" value="HAMP"/>
    <property type="match status" value="1"/>
</dbReference>
<keyword evidence="3" id="KW-1003">Cell membrane</keyword>
<dbReference type="InterPro" id="IPR050697">
    <property type="entry name" value="Adenylyl/Guanylyl_Cyclase_3/4"/>
</dbReference>
<feature type="transmembrane region" description="Helical" evidence="5">
    <location>
        <begin position="7"/>
        <end position="26"/>
    </location>
</feature>
<evidence type="ECO:0000313" key="8">
    <source>
        <dbReference type="EMBL" id="AWX57493.1"/>
    </source>
</evidence>
<dbReference type="SUPFAM" id="SSF55073">
    <property type="entry name" value="Nucleotide cyclase"/>
    <property type="match status" value="1"/>
</dbReference>
<dbReference type="SUPFAM" id="SSF103190">
    <property type="entry name" value="Sensory domain-like"/>
    <property type="match status" value="1"/>
</dbReference>
<dbReference type="GO" id="GO:0005886">
    <property type="term" value="C:plasma membrane"/>
    <property type="evidence" value="ECO:0007669"/>
    <property type="project" value="UniProtKB-SubCell"/>
</dbReference>
<dbReference type="Gene3D" id="6.10.340.10">
    <property type="match status" value="1"/>
</dbReference>
<keyword evidence="5" id="KW-0812">Transmembrane</keyword>
<comment type="subcellular location">
    <subcellularLocation>
        <location evidence="1">Cell membrane</location>
    </subcellularLocation>
</comment>
<dbReference type="Proteomes" id="UP000036061">
    <property type="component" value="Chromosome"/>
</dbReference>
<keyword evidence="4 5" id="KW-0472">Membrane</keyword>
<dbReference type="PROSITE" id="PS50125">
    <property type="entry name" value="GUANYLATE_CYCLASE_2"/>
    <property type="match status" value="1"/>
</dbReference>
<keyword evidence="5" id="KW-1133">Transmembrane helix</keyword>
<evidence type="ECO:0000256" key="1">
    <source>
        <dbReference type="ARBA" id="ARBA00004236"/>
    </source>
</evidence>
<reference evidence="8 9" key="1">
    <citation type="journal article" date="2015" name="Genome Announc.">
        <title>Draft Genome Sequence of Brevibacillus brevis DZQ7, a Plant Growth-Promoting Rhizobacterium with Broad-Spectrum Antimicrobial Activity.</title>
        <authorList>
            <person name="Hou Q."/>
            <person name="Wang C."/>
            <person name="Hou X."/>
            <person name="Xia Z."/>
            <person name="Ye J."/>
            <person name="Liu K."/>
            <person name="Liu H."/>
            <person name="Wang J."/>
            <person name="Guo H."/>
            <person name="Yu X."/>
            <person name="Yang Y."/>
            <person name="Du B."/>
            <person name="Ding Y."/>
        </authorList>
    </citation>
    <scope>NUCLEOTIDE SEQUENCE [LARGE SCALE GENOMIC DNA]</scope>
    <source>
        <strain evidence="8 9">DZQ7</strain>
    </source>
</reference>
<evidence type="ECO:0000256" key="5">
    <source>
        <dbReference type="SAM" id="Phobius"/>
    </source>
</evidence>
<dbReference type="RefSeq" id="WP_048034042.1">
    <property type="nucleotide sequence ID" value="NZ_CP030117.1"/>
</dbReference>
<dbReference type="InterPro" id="IPR029151">
    <property type="entry name" value="Sensor-like_sf"/>
</dbReference>
<evidence type="ECO:0000259" key="7">
    <source>
        <dbReference type="PROSITE" id="PS50885"/>
    </source>
</evidence>
<feature type="transmembrane region" description="Helical" evidence="5">
    <location>
        <begin position="558"/>
        <end position="578"/>
    </location>
</feature>
<dbReference type="Pfam" id="PF00211">
    <property type="entry name" value="Guanylate_cyc"/>
    <property type="match status" value="1"/>
</dbReference>
<dbReference type="GO" id="GO:0006171">
    <property type="term" value="P:cAMP biosynthetic process"/>
    <property type="evidence" value="ECO:0007669"/>
    <property type="project" value="TreeGrafter"/>
</dbReference>
<dbReference type="Gene3D" id="3.30.70.1230">
    <property type="entry name" value="Nucleotide cyclase"/>
    <property type="match status" value="1"/>
</dbReference>
<feature type="domain" description="HAMP" evidence="7">
    <location>
        <begin position="579"/>
        <end position="627"/>
    </location>
</feature>
<dbReference type="PROSITE" id="PS50885">
    <property type="entry name" value="HAMP"/>
    <property type="match status" value="1"/>
</dbReference>
<dbReference type="InterPro" id="IPR029787">
    <property type="entry name" value="Nucleotide_cyclase"/>
</dbReference>
<dbReference type="SUPFAM" id="SSF158472">
    <property type="entry name" value="HAMP domain-like"/>
    <property type="match status" value="1"/>
</dbReference>
<dbReference type="Pfam" id="PF00672">
    <property type="entry name" value="HAMP"/>
    <property type="match status" value="1"/>
</dbReference>
<dbReference type="SUPFAM" id="SSF63829">
    <property type="entry name" value="Calcium-dependent phosphotriesterase"/>
    <property type="match status" value="1"/>
</dbReference>
<dbReference type="EMBL" id="CP030117">
    <property type="protein sequence ID" value="AWX57493.1"/>
    <property type="molecule type" value="Genomic_DNA"/>
</dbReference>
<dbReference type="InterPro" id="IPR003660">
    <property type="entry name" value="HAMP_dom"/>
</dbReference>
<dbReference type="PANTHER" id="PTHR43081">
    <property type="entry name" value="ADENYLATE CYCLASE, TERMINAL-DIFFERENTIATION SPECIFIC-RELATED"/>
    <property type="match status" value="1"/>
</dbReference>
<dbReference type="AlphaFoldDB" id="A0A2Z4MM61"/>
<dbReference type="GO" id="GO:0004016">
    <property type="term" value="F:adenylate cyclase activity"/>
    <property type="evidence" value="ECO:0007669"/>
    <property type="project" value="UniProtKB-ARBA"/>
</dbReference>
<accession>A0A2Z4MM61</accession>
<organism evidence="8 9">
    <name type="scientific">Brevibacillus brevis</name>
    <name type="common">Bacillus brevis</name>
    <dbReference type="NCBI Taxonomy" id="1393"/>
    <lineage>
        <taxon>Bacteria</taxon>
        <taxon>Bacillati</taxon>
        <taxon>Bacillota</taxon>
        <taxon>Bacilli</taxon>
        <taxon>Bacillales</taxon>
        <taxon>Paenibacillaceae</taxon>
        <taxon>Brevibacillus</taxon>
    </lineage>
</organism>
<dbReference type="PANTHER" id="PTHR43081:SF1">
    <property type="entry name" value="ADENYLATE CYCLASE, TERMINAL-DIFFERENTIATION SPECIFIC"/>
    <property type="match status" value="1"/>
</dbReference>
<gene>
    <name evidence="8" type="ORF">AB432_021735</name>
</gene>
<dbReference type="CDD" id="cd06225">
    <property type="entry name" value="HAMP"/>
    <property type="match status" value="1"/>
</dbReference>
<evidence type="ECO:0000259" key="6">
    <source>
        <dbReference type="PROSITE" id="PS50125"/>
    </source>
</evidence>
<name>A0A2Z4MM61_BREBE</name>
<evidence type="ECO:0000256" key="2">
    <source>
        <dbReference type="ARBA" id="ARBA00005381"/>
    </source>
</evidence>
<protein>
    <submittedName>
        <fullName evidence="8">Adenylate/guanylate cyclase domain-containing protein</fullName>
    </submittedName>
</protein>
<dbReference type="GO" id="GO:0035556">
    <property type="term" value="P:intracellular signal transduction"/>
    <property type="evidence" value="ECO:0007669"/>
    <property type="project" value="InterPro"/>
</dbReference>
<proteinExistence type="inferred from homology"/>
<feature type="transmembrane region" description="Helical" evidence="5">
    <location>
        <begin position="344"/>
        <end position="365"/>
    </location>
</feature>
<evidence type="ECO:0000313" key="9">
    <source>
        <dbReference type="Proteomes" id="UP000036061"/>
    </source>
</evidence>
<comment type="similarity">
    <text evidence="2">Belongs to the adenylyl cyclase class-3 family.</text>
</comment>
<evidence type="ECO:0000256" key="3">
    <source>
        <dbReference type="ARBA" id="ARBA00022475"/>
    </source>
</evidence>
<dbReference type="InterPro" id="IPR001054">
    <property type="entry name" value="A/G_cyclase"/>
</dbReference>